<feature type="coiled-coil region" evidence="6">
    <location>
        <begin position="235"/>
        <end position="262"/>
    </location>
</feature>
<dbReference type="InterPro" id="IPR013656">
    <property type="entry name" value="PAS_4"/>
</dbReference>
<feature type="domain" description="PAS" evidence="8">
    <location>
        <begin position="381"/>
        <end position="452"/>
    </location>
</feature>
<dbReference type="SMART" id="SM00387">
    <property type="entry name" value="HATPase_c"/>
    <property type="match status" value="1"/>
</dbReference>
<dbReference type="SMART" id="SM00086">
    <property type="entry name" value="PAC"/>
    <property type="match status" value="2"/>
</dbReference>
<evidence type="ECO:0000313" key="10">
    <source>
        <dbReference type="EMBL" id="AKA34221.1"/>
    </source>
</evidence>
<dbReference type="PROSITE" id="PS50113">
    <property type="entry name" value="PAC"/>
    <property type="match status" value="2"/>
</dbReference>
<feature type="domain" description="Histidine kinase" evidence="7">
    <location>
        <begin position="985"/>
        <end position="1200"/>
    </location>
</feature>
<dbReference type="InterPro" id="IPR052162">
    <property type="entry name" value="Sensor_kinase/Photoreceptor"/>
</dbReference>
<dbReference type="EMBL" id="CP011071">
    <property type="protein sequence ID" value="AKA34221.1"/>
    <property type="molecule type" value="Genomic_DNA"/>
</dbReference>
<organism evidence="10 11">
    <name type="scientific">Flagellimonas lutaonensis</name>
    <dbReference type="NCBI Taxonomy" id="516051"/>
    <lineage>
        <taxon>Bacteria</taxon>
        <taxon>Pseudomonadati</taxon>
        <taxon>Bacteroidota</taxon>
        <taxon>Flavobacteriia</taxon>
        <taxon>Flavobacteriales</taxon>
        <taxon>Flavobacteriaceae</taxon>
        <taxon>Flagellimonas</taxon>
    </lineage>
</organism>
<evidence type="ECO:0000313" key="11">
    <source>
        <dbReference type="Proteomes" id="UP000032726"/>
    </source>
</evidence>
<dbReference type="SUPFAM" id="SSF47384">
    <property type="entry name" value="Homodimeric domain of signal transducing histidine kinase"/>
    <property type="match status" value="1"/>
</dbReference>
<evidence type="ECO:0000256" key="1">
    <source>
        <dbReference type="ARBA" id="ARBA00000085"/>
    </source>
</evidence>
<dbReference type="PANTHER" id="PTHR43304">
    <property type="entry name" value="PHYTOCHROME-LIKE PROTEIN CPH1"/>
    <property type="match status" value="1"/>
</dbReference>
<evidence type="ECO:0000259" key="8">
    <source>
        <dbReference type="PROSITE" id="PS50112"/>
    </source>
</evidence>
<evidence type="ECO:0000256" key="4">
    <source>
        <dbReference type="ARBA" id="ARBA00022679"/>
    </source>
</evidence>
<dbReference type="GO" id="GO:0000155">
    <property type="term" value="F:phosphorelay sensor kinase activity"/>
    <property type="evidence" value="ECO:0007669"/>
    <property type="project" value="InterPro"/>
</dbReference>
<evidence type="ECO:0000259" key="9">
    <source>
        <dbReference type="PROSITE" id="PS50113"/>
    </source>
</evidence>
<dbReference type="InterPro" id="IPR000700">
    <property type="entry name" value="PAS-assoc_C"/>
</dbReference>
<evidence type="ECO:0000259" key="7">
    <source>
        <dbReference type="PROSITE" id="PS50109"/>
    </source>
</evidence>
<dbReference type="CDD" id="cd00130">
    <property type="entry name" value="PAS"/>
    <property type="match status" value="3"/>
</dbReference>
<keyword evidence="6" id="KW-0175">Coiled coil</keyword>
<dbReference type="KEGG" id="mlt:VC82_547"/>
<dbReference type="FunFam" id="3.30.565.10:FF:000006">
    <property type="entry name" value="Sensor histidine kinase WalK"/>
    <property type="match status" value="1"/>
</dbReference>
<dbReference type="PANTHER" id="PTHR43304:SF1">
    <property type="entry name" value="PAC DOMAIN-CONTAINING PROTEIN"/>
    <property type="match status" value="1"/>
</dbReference>
<comment type="catalytic activity">
    <reaction evidence="1">
        <text>ATP + protein L-histidine = ADP + protein N-phospho-L-histidine.</text>
        <dbReference type="EC" id="2.7.13.3"/>
    </reaction>
</comment>
<dbReference type="SUPFAM" id="SSF55785">
    <property type="entry name" value="PYP-like sensor domain (PAS domain)"/>
    <property type="match status" value="5"/>
</dbReference>
<keyword evidence="4" id="KW-0808">Transferase</keyword>
<dbReference type="Gene3D" id="3.30.450.20">
    <property type="entry name" value="PAS domain"/>
    <property type="match status" value="6"/>
</dbReference>
<dbReference type="Gene3D" id="3.30.450.40">
    <property type="match status" value="1"/>
</dbReference>
<dbReference type="InterPro" id="IPR036890">
    <property type="entry name" value="HATPase_C_sf"/>
</dbReference>
<feature type="domain" description="PAS" evidence="8">
    <location>
        <begin position="6"/>
        <end position="83"/>
    </location>
</feature>
<dbReference type="RefSeq" id="WP_052698863.1">
    <property type="nucleotide sequence ID" value="NZ_CP011071.1"/>
</dbReference>
<evidence type="ECO:0000256" key="2">
    <source>
        <dbReference type="ARBA" id="ARBA00012438"/>
    </source>
</evidence>
<dbReference type="InterPro" id="IPR005467">
    <property type="entry name" value="His_kinase_dom"/>
</dbReference>
<dbReference type="InterPro" id="IPR013767">
    <property type="entry name" value="PAS_fold"/>
</dbReference>
<feature type="domain" description="PAC" evidence="9">
    <location>
        <begin position="574"/>
        <end position="626"/>
    </location>
</feature>
<keyword evidence="3" id="KW-0597">Phosphoprotein</keyword>
<dbReference type="NCBIfam" id="TIGR00229">
    <property type="entry name" value="sensory_box"/>
    <property type="match status" value="5"/>
</dbReference>
<dbReference type="Pfam" id="PF08448">
    <property type="entry name" value="PAS_4"/>
    <property type="match status" value="2"/>
</dbReference>
<dbReference type="InterPro" id="IPR000014">
    <property type="entry name" value="PAS"/>
</dbReference>
<feature type="domain" description="PAC" evidence="9">
    <location>
        <begin position="328"/>
        <end position="380"/>
    </location>
</feature>
<sequence length="1200" mass="136355">MDTLNNLELFEALFEAAPEGILVLDDQGAVKRANATAEWVFGYTAEKIRQKNIDDLVPGLWAKIHKNQKGSNKDSALEKIENSTSTWGNKVDGSQFPLEVKWAFKTIDDKRFVLVFVRDITAEELMGRELRSKETKNKALLEAIPDMMFILNLKGDFIDVHIPEHNETFISGAGIIGTNIKKLFHPNLYRDLYDCFENTAKTKENQKAEFRVDKNGLKDYEIRFVPMNNHNIMGIVREITAAKQAENKLRQEKNKLQHYLDTAASMFVVINKDGTIELVNKKTCEVLGYEQEELIGKEWFKTCLPKDEQKPVRNVFERIIHGEIPLEEYYENHVITKQGKKPLIRWRNAILTDDSGQVAATLSSGIDITTQKQTEEELRASAAKNHALLEAIPDHILVVNAKGKYLDFYEPNDPGHVYLPKEQVVGRNMKDLLPQDLYVKLKRTIDQTLKTKENHKVEYALARNGELRQYETSIVYLQKDQVLAMARDITEKKKAAKDLNIRNRALDAAGNGILIVDAQKPDQPIIYCNDAFQKITGYSKDEVLGKNCRFLQNDDRDQEAVAIMQSAIAKGKGCQVELRNYKKDGTLFWNQLTITPVHDEAGKPTHFIGVQNDVTDRKQDEQLKDEVRQILELATKNKPLREIAIEIINGIETYVEECCASILLLKKESGTLHILMAPNVPKAFSEGIEGLEIGPKKGSCGTAAFLKKEIIVEDVANDPLWEAYKNLAQQSGIKACWSLPIYSSIGDVLGTFAVYGKRKGKPKKKELEIVKDMARLTGLAIEHHVVKQDLEISQKKLEEYANTLELKVSERTKELRETVKKLVEANLRSREQTALAKASEQKARTNYEIFSAIAKNFPKGIIIVFNANMEIVYIEGEELQRIDLKKADFEGKQIDDIDIFSERRMGRIKSDIEKTLSGKHLSFEIEFGTEIYAVNSAPMYAQKDAVWALFVYSNITEQKQVEIEIRNTLQKEKELSELKSRFVSMASHEFRTPLSAILSSAILIEKQNTPDKAEKRLKYIDQIKTNVRNLVVILNDFLSLGKLEEGKIISQPESFDLLLMTRSLVEEITADKKEVQQIVLHHQGNSTSVFLDPKLMRHILINLLSNAMKYSKENTTITLTIIWEDNTVSVRIKDEGMGIPKAEQEHLFERFFRARNAENIQGTGLGLHIVKQYTELMGGTVSFTSEEGKGTTFTLDFPIG</sequence>
<dbReference type="Gene3D" id="1.10.287.130">
    <property type="match status" value="1"/>
</dbReference>
<dbReference type="SUPFAM" id="SSF55781">
    <property type="entry name" value="GAF domain-like"/>
    <property type="match status" value="1"/>
</dbReference>
<dbReference type="SMART" id="SM00065">
    <property type="entry name" value="GAF"/>
    <property type="match status" value="1"/>
</dbReference>
<dbReference type="SUPFAM" id="SSF55874">
    <property type="entry name" value="ATPase domain of HSP90 chaperone/DNA topoisomerase II/histidine kinase"/>
    <property type="match status" value="1"/>
</dbReference>
<keyword evidence="11" id="KW-1185">Reference proteome</keyword>
<dbReference type="Pfam" id="PF00512">
    <property type="entry name" value="HisKA"/>
    <property type="match status" value="1"/>
</dbReference>
<dbReference type="InterPro" id="IPR003018">
    <property type="entry name" value="GAF"/>
</dbReference>
<dbReference type="PROSITE" id="PS50112">
    <property type="entry name" value="PAS"/>
    <property type="match status" value="4"/>
</dbReference>
<protein>
    <recommendedName>
        <fullName evidence="2">histidine kinase</fullName>
        <ecNumber evidence="2">2.7.13.3</ecNumber>
    </recommendedName>
</protein>
<dbReference type="Gene3D" id="3.30.565.10">
    <property type="entry name" value="Histidine kinase-like ATPase, C-terminal domain"/>
    <property type="match status" value="1"/>
</dbReference>
<dbReference type="InterPro" id="IPR035965">
    <property type="entry name" value="PAS-like_dom_sf"/>
</dbReference>
<evidence type="ECO:0000256" key="6">
    <source>
        <dbReference type="SAM" id="Coils"/>
    </source>
</evidence>
<name>A0A0D5YQV1_9FLAO</name>
<dbReference type="SMART" id="SM00091">
    <property type="entry name" value="PAS"/>
    <property type="match status" value="6"/>
</dbReference>
<dbReference type="InterPro" id="IPR004358">
    <property type="entry name" value="Sig_transdc_His_kin-like_C"/>
</dbReference>
<dbReference type="InterPro" id="IPR003594">
    <property type="entry name" value="HATPase_dom"/>
</dbReference>
<reference evidence="10 11" key="1">
    <citation type="submission" date="2015-03" db="EMBL/GenBank/DDBJ databases">
        <title>Complete genome sequence of Muricauda lutaonensis CC-HSB-11T, isolated from a coastal hot spring.</title>
        <authorList>
            <person name="Kim K.M."/>
        </authorList>
    </citation>
    <scope>NUCLEOTIDE SEQUENCE [LARGE SCALE GENOMIC DNA]</scope>
    <source>
        <strain evidence="10 11">CC-HSB-11</strain>
    </source>
</reference>
<dbReference type="STRING" id="516051.VC82_547"/>
<dbReference type="Pfam" id="PF00989">
    <property type="entry name" value="PAS"/>
    <property type="match status" value="1"/>
</dbReference>
<dbReference type="EC" id="2.7.13.3" evidence="2"/>
<gene>
    <name evidence="10" type="ORF">VC82_547</name>
</gene>
<dbReference type="InterPro" id="IPR029016">
    <property type="entry name" value="GAF-like_dom_sf"/>
</dbReference>
<dbReference type="GO" id="GO:0006355">
    <property type="term" value="P:regulation of DNA-templated transcription"/>
    <property type="evidence" value="ECO:0007669"/>
    <property type="project" value="InterPro"/>
</dbReference>
<feature type="domain" description="PAS" evidence="8">
    <location>
        <begin position="504"/>
        <end position="571"/>
    </location>
</feature>
<dbReference type="AlphaFoldDB" id="A0A0D5YQV1"/>
<dbReference type="CDD" id="cd00082">
    <property type="entry name" value="HisKA"/>
    <property type="match status" value="1"/>
</dbReference>
<keyword evidence="5 10" id="KW-0418">Kinase</keyword>
<evidence type="ECO:0000256" key="3">
    <source>
        <dbReference type="ARBA" id="ARBA00022553"/>
    </source>
</evidence>
<dbReference type="Pfam" id="PF13426">
    <property type="entry name" value="PAS_9"/>
    <property type="match status" value="1"/>
</dbReference>
<feature type="domain" description="PAS" evidence="8">
    <location>
        <begin position="252"/>
        <end position="323"/>
    </location>
</feature>
<dbReference type="InterPro" id="IPR036097">
    <property type="entry name" value="HisK_dim/P_sf"/>
</dbReference>
<dbReference type="OrthoDB" id="9808408at2"/>
<dbReference type="InterPro" id="IPR003661">
    <property type="entry name" value="HisK_dim/P_dom"/>
</dbReference>
<accession>A0A0D5YQV1</accession>
<dbReference type="InterPro" id="IPR001610">
    <property type="entry name" value="PAC"/>
</dbReference>
<dbReference type="Pfam" id="PF13185">
    <property type="entry name" value="GAF_2"/>
    <property type="match status" value="1"/>
</dbReference>
<dbReference type="CDD" id="cd00075">
    <property type="entry name" value="HATPase"/>
    <property type="match status" value="1"/>
</dbReference>
<dbReference type="Pfam" id="PF02518">
    <property type="entry name" value="HATPase_c"/>
    <property type="match status" value="1"/>
</dbReference>
<dbReference type="PRINTS" id="PR00344">
    <property type="entry name" value="BCTRLSENSOR"/>
</dbReference>
<dbReference type="Proteomes" id="UP000032726">
    <property type="component" value="Chromosome"/>
</dbReference>
<dbReference type="PROSITE" id="PS50109">
    <property type="entry name" value="HIS_KIN"/>
    <property type="match status" value="1"/>
</dbReference>
<proteinExistence type="predicted"/>
<dbReference type="HOGENOM" id="CLU_274393_0_0_10"/>
<dbReference type="PATRIC" id="fig|516051.4.peg.569"/>
<dbReference type="SMART" id="SM00388">
    <property type="entry name" value="HisKA"/>
    <property type="match status" value="1"/>
</dbReference>
<evidence type="ECO:0000256" key="5">
    <source>
        <dbReference type="ARBA" id="ARBA00022777"/>
    </source>
</evidence>